<comment type="subcellular location">
    <subcellularLocation>
        <location evidence="1">Nucleus</location>
        <location evidence="1">Nuclear pore complex</location>
    </subcellularLocation>
</comment>
<dbReference type="PANTHER" id="PTHR13257">
    <property type="entry name" value="NUCLEOPORIN NUP84-RELATED"/>
    <property type="match status" value="1"/>
</dbReference>
<comment type="caution">
    <text evidence="10">The sequence shown here is derived from an EMBL/GenBank/DDBJ whole genome shotgun (WGS) entry which is preliminary data.</text>
</comment>
<evidence type="ECO:0000256" key="8">
    <source>
        <dbReference type="SAM" id="Coils"/>
    </source>
</evidence>
<dbReference type="GO" id="GO:0000055">
    <property type="term" value="P:ribosomal large subunit export from nucleus"/>
    <property type="evidence" value="ECO:0007669"/>
    <property type="project" value="InterPro"/>
</dbReference>
<feature type="region of interest" description="Disordered" evidence="9">
    <location>
        <begin position="558"/>
        <end position="641"/>
    </location>
</feature>
<keyword evidence="3" id="KW-0509">mRNA transport</keyword>
<dbReference type="GO" id="GO:0006606">
    <property type="term" value="P:protein import into nucleus"/>
    <property type="evidence" value="ECO:0007669"/>
    <property type="project" value="TreeGrafter"/>
</dbReference>
<keyword evidence="6" id="KW-0906">Nuclear pore complex</keyword>
<feature type="coiled-coil region" evidence="8">
    <location>
        <begin position="233"/>
        <end position="267"/>
    </location>
</feature>
<proteinExistence type="predicted"/>
<evidence type="ECO:0000256" key="6">
    <source>
        <dbReference type="ARBA" id="ARBA00023132"/>
    </source>
</evidence>
<evidence type="ECO:0000313" key="10">
    <source>
        <dbReference type="EMBL" id="RUP44063.1"/>
    </source>
</evidence>
<evidence type="ECO:0000256" key="2">
    <source>
        <dbReference type="ARBA" id="ARBA00022448"/>
    </source>
</evidence>
<evidence type="ECO:0000313" key="11">
    <source>
        <dbReference type="Proteomes" id="UP000268093"/>
    </source>
</evidence>
<reference evidence="10 11" key="1">
    <citation type="journal article" date="2018" name="New Phytol.">
        <title>Phylogenomics of Endogonaceae and evolution of mycorrhizas within Mucoromycota.</title>
        <authorList>
            <person name="Chang Y."/>
            <person name="Desiro A."/>
            <person name="Na H."/>
            <person name="Sandor L."/>
            <person name="Lipzen A."/>
            <person name="Clum A."/>
            <person name="Barry K."/>
            <person name="Grigoriev I.V."/>
            <person name="Martin F.M."/>
            <person name="Stajich J.E."/>
            <person name="Smith M.E."/>
            <person name="Bonito G."/>
            <person name="Spatafora J.W."/>
        </authorList>
    </citation>
    <scope>NUCLEOTIDE SEQUENCE [LARGE SCALE GENOMIC DNA]</scope>
    <source>
        <strain evidence="10 11">GMNB39</strain>
    </source>
</reference>
<dbReference type="PANTHER" id="PTHR13257:SF0">
    <property type="entry name" value="NUCLEAR PORE COMPLEX PROTEIN NUP88"/>
    <property type="match status" value="1"/>
</dbReference>
<evidence type="ECO:0000256" key="7">
    <source>
        <dbReference type="ARBA" id="ARBA00023242"/>
    </source>
</evidence>
<dbReference type="GO" id="GO:0000056">
    <property type="term" value="P:ribosomal small subunit export from nucleus"/>
    <property type="evidence" value="ECO:0007669"/>
    <property type="project" value="InterPro"/>
</dbReference>
<accession>A0A433CZP5</accession>
<dbReference type="OrthoDB" id="341482at2759"/>
<evidence type="ECO:0000256" key="3">
    <source>
        <dbReference type="ARBA" id="ARBA00022816"/>
    </source>
</evidence>
<evidence type="ECO:0000256" key="9">
    <source>
        <dbReference type="SAM" id="MobiDB-lite"/>
    </source>
</evidence>
<evidence type="ECO:0000256" key="1">
    <source>
        <dbReference type="ARBA" id="ARBA00004567"/>
    </source>
</evidence>
<dbReference type="GO" id="GO:0017056">
    <property type="term" value="F:structural constituent of nuclear pore"/>
    <property type="evidence" value="ECO:0007669"/>
    <property type="project" value="InterPro"/>
</dbReference>
<name>A0A433CZP5_9FUNG</name>
<feature type="region of interest" description="Disordered" evidence="9">
    <location>
        <begin position="453"/>
        <end position="481"/>
    </location>
</feature>
<keyword evidence="7" id="KW-0539">Nucleus</keyword>
<keyword evidence="4" id="KW-0653">Protein transport</keyword>
<feature type="compositionally biased region" description="Basic and acidic residues" evidence="9">
    <location>
        <begin position="558"/>
        <end position="567"/>
    </location>
</feature>
<dbReference type="InterPro" id="IPR037700">
    <property type="entry name" value="NUP88/NUP82"/>
</dbReference>
<feature type="compositionally biased region" description="Basic and acidic residues" evidence="9">
    <location>
        <begin position="609"/>
        <end position="641"/>
    </location>
</feature>
<organism evidence="10 11">
    <name type="scientific">Jimgerdemannia flammicorona</name>
    <dbReference type="NCBI Taxonomy" id="994334"/>
    <lineage>
        <taxon>Eukaryota</taxon>
        <taxon>Fungi</taxon>
        <taxon>Fungi incertae sedis</taxon>
        <taxon>Mucoromycota</taxon>
        <taxon>Mucoromycotina</taxon>
        <taxon>Endogonomycetes</taxon>
        <taxon>Endogonales</taxon>
        <taxon>Endogonaceae</taxon>
        <taxon>Jimgerdemannia</taxon>
    </lineage>
</organism>
<dbReference type="Proteomes" id="UP000268093">
    <property type="component" value="Unassembled WGS sequence"/>
</dbReference>
<dbReference type="EMBL" id="RBNI01009693">
    <property type="protein sequence ID" value="RUP44063.1"/>
    <property type="molecule type" value="Genomic_DNA"/>
</dbReference>
<feature type="non-terminal residue" evidence="10">
    <location>
        <position position="1"/>
    </location>
</feature>
<sequence>DPTPIIGFTLINDIYLSYSILFLTSTFRFVGLELSLRTPSHITSTGLSTALLNPDGELDVDSCYTSLLPLPSFKPPDALEKFHGLPRQPRIVMQLPLDQRTKSLAINEESLRFLAKTVETFREEIRVVLGAGTEIRQRLDLQRKEQQRQLEKLASLSEKLTNSLGPQLEERVQTRLADLLQKQQGLLMKADTVLQILMEKHEPELSEFEERYFNELNKLKMTVSGERGFSVRVNKLSNQYGLLKEKAEEIMEQQQALQNQRDQQNGRMSLAQLHRVRGALSHEYVKFLIVLCKCFGFDPFCFQFNSLYSQRYLPNVTYAIPQNESDRRDEGEASHPGILLFVAVFLVVSLNHQSLTRRLALGDRAFAQDYGESSTGVAQNAQPAAYCVADTVEPTNQGFDRPRASSTETSCCLLLLLNTVTRSALAENRKSRHYSVHLCELLRVSRGPRPNPAAIKHVKQGQPAGNGPEYDVSKEDNPVNGERALNHDDLGDKLSEHADPPCGTHQAHVMAIPREILPEPFGARHLCPVRKLHRRHREGLGRDPIDQRAVDVGADAEWNERRQENESNHAGNGRLAKEEETRLAIHDGEDSGKDEGDEDYDGNEINLPVKDEAIDDHDKRRRARNEESPDRSKVRLNDVIERDGKNNVKGHRKAHSEHIPDEFLAGGLRICGGQVDGNDGRIGGGVGCAWDERNALIVVNYVAPVSSTPGGGNTTKQATEPQAIINVIMFVVLFRSPESPKAGILA</sequence>
<keyword evidence="8" id="KW-0175">Coiled coil</keyword>
<protein>
    <submittedName>
        <fullName evidence="10">Uncharacterized protein</fullName>
    </submittedName>
</protein>
<gene>
    <name evidence="10" type="ORF">BC936DRAFT_149985</name>
</gene>
<keyword evidence="5" id="KW-0811">Translocation</keyword>
<keyword evidence="2" id="KW-0813">Transport</keyword>
<feature type="coiled-coil region" evidence="8">
    <location>
        <begin position="136"/>
        <end position="163"/>
    </location>
</feature>
<dbReference type="GO" id="GO:0005643">
    <property type="term" value="C:nuclear pore"/>
    <property type="evidence" value="ECO:0007669"/>
    <property type="project" value="UniProtKB-SubCell"/>
</dbReference>
<evidence type="ECO:0000256" key="5">
    <source>
        <dbReference type="ARBA" id="ARBA00023010"/>
    </source>
</evidence>
<keyword evidence="11" id="KW-1185">Reference proteome</keyword>
<dbReference type="AlphaFoldDB" id="A0A433CZP5"/>
<feature type="compositionally biased region" description="Basic and acidic residues" evidence="9">
    <location>
        <begin position="575"/>
        <end position="594"/>
    </location>
</feature>
<evidence type="ECO:0000256" key="4">
    <source>
        <dbReference type="ARBA" id="ARBA00022927"/>
    </source>
</evidence>
<dbReference type="GO" id="GO:0006406">
    <property type="term" value="P:mRNA export from nucleus"/>
    <property type="evidence" value="ECO:0007669"/>
    <property type="project" value="TreeGrafter"/>
</dbReference>